<proteinExistence type="predicted"/>
<sequence>MGKFLIYDGENSFGAPEIAAAAAMESGLNRFGASLLVHLGSKGEGAEQGFLSPGKSDMHREQIVAEEGMDALFRLAESGRLSGDNVSDYTLPLLKGQLDLASGHGFPARQGLAAKELIYRRIWQKAAGKYSRIFIQGSEWMLHQSGIEPEDRQIVVLRQNRGVLQRYYHRVLSNQPGDRRHLIVLYPYDESSVLSVKNVKRLFGGAMPIIGVPHCTDYVNAWNNGEALAFMLRNQRSLRKSQTNFSFMTAVRNLTARLDEMRMEGGLSKVEMEEVMP</sequence>
<keyword evidence="2" id="KW-1185">Reference proteome</keyword>
<dbReference type="EMBL" id="BMHF01000001">
    <property type="protein sequence ID" value="GGA24996.1"/>
    <property type="molecule type" value="Genomic_DNA"/>
</dbReference>
<dbReference type="Proteomes" id="UP000609323">
    <property type="component" value="Unassembled WGS sequence"/>
</dbReference>
<name>A0ABQ1FQL9_9BACL</name>
<organism evidence="1 2">
    <name type="scientific">Paenibacillus physcomitrellae</name>
    <dbReference type="NCBI Taxonomy" id="1619311"/>
    <lineage>
        <taxon>Bacteria</taxon>
        <taxon>Bacillati</taxon>
        <taxon>Bacillota</taxon>
        <taxon>Bacilli</taxon>
        <taxon>Bacillales</taxon>
        <taxon>Paenibacillaceae</taxon>
        <taxon>Paenibacillus</taxon>
    </lineage>
</organism>
<protein>
    <submittedName>
        <fullName evidence="1">Uncharacterized protein</fullName>
    </submittedName>
</protein>
<gene>
    <name evidence="1" type="ORF">GCM10010917_07360</name>
</gene>
<evidence type="ECO:0000313" key="1">
    <source>
        <dbReference type="EMBL" id="GGA24996.1"/>
    </source>
</evidence>
<comment type="caution">
    <text evidence="1">The sequence shown here is derived from an EMBL/GenBank/DDBJ whole genome shotgun (WGS) entry which is preliminary data.</text>
</comment>
<evidence type="ECO:0000313" key="2">
    <source>
        <dbReference type="Proteomes" id="UP000609323"/>
    </source>
</evidence>
<accession>A0ABQ1FQL9</accession>
<reference evidence="2" key="1">
    <citation type="journal article" date="2019" name="Int. J. Syst. Evol. Microbiol.">
        <title>The Global Catalogue of Microorganisms (GCM) 10K type strain sequencing project: providing services to taxonomists for standard genome sequencing and annotation.</title>
        <authorList>
            <consortium name="The Broad Institute Genomics Platform"/>
            <consortium name="The Broad Institute Genome Sequencing Center for Infectious Disease"/>
            <person name="Wu L."/>
            <person name="Ma J."/>
        </authorList>
    </citation>
    <scope>NUCLEOTIDE SEQUENCE [LARGE SCALE GENOMIC DNA]</scope>
    <source>
        <strain evidence="2">CGMCC 1.15044</strain>
    </source>
</reference>
<dbReference type="RefSeq" id="WP_094093106.1">
    <property type="nucleotide sequence ID" value="NZ_BMHF01000001.1"/>
</dbReference>